<evidence type="ECO:0000313" key="4">
    <source>
        <dbReference type="RefSeq" id="XP_028136706.1"/>
    </source>
</evidence>
<protein>
    <submittedName>
        <fullName evidence="4 5">Monocarboxylate transporter 3-like</fullName>
    </submittedName>
</protein>
<dbReference type="EnsemblMetazoa" id="XM_028280907.2">
    <property type="protein sequence ID" value="XP_028136708.1"/>
    <property type="gene ID" value="LOC114331357"/>
</dbReference>
<proteinExistence type="predicted"/>
<evidence type="ECO:0000256" key="1">
    <source>
        <dbReference type="SAM" id="Phobius"/>
    </source>
</evidence>
<dbReference type="InterPro" id="IPR036259">
    <property type="entry name" value="MFS_trans_sf"/>
</dbReference>
<dbReference type="PANTHER" id="PTHR11360:SF237">
    <property type="entry name" value="MONOCARBOXYLATE TRANSPORTER 12-B-LIKE PROTEIN"/>
    <property type="match status" value="1"/>
</dbReference>
<dbReference type="EnsemblMetazoa" id="XM_028280905.2">
    <property type="protein sequence ID" value="XP_028136706.1"/>
    <property type="gene ID" value="LOC114331357"/>
</dbReference>
<organism evidence="6">
    <name type="scientific">Diabrotica virgifera virgifera</name>
    <name type="common">western corn rootworm</name>
    <dbReference type="NCBI Taxonomy" id="50390"/>
    <lineage>
        <taxon>Eukaryota</taxon>
        <taxon>Metazoa</taxon>
        <taxon>Ecdysozoa</taxon>
        <taxon>Arthropoda</taxon>
        <taxon>Hexapoda</taxon>
        <taxon>Insecta</taxon>
        <taxon>Pterygota</taxon>
        <taxon>Neoptera</taxon>
        <taxon>Endopterygota</taxon>
        <taxon>Coleoptera</taxon>
        <taxon>Polyphaga</taxon>
        <taxon>Cucujiformia</taxon>
        <taxon>Chrysomeloidea</taxon>
        <taxon>Chrysomelidae</taxon>
        <taxon>Galerucinae</taxon>
        <taxon>Diabroticina</taxon>
        <taxon>Diabroticites</taxon>
        <taxon>Diabrotica</taxon>
    </lineage>
</organism>
<accession>A0A6P7FUV1</accession>
<evidence type="ECO:0000313" key="6">
    <source>
        <dbReference type="RefSeq" id="XP_028136708.1"/>
    </source>
</evidence>
<dbReference type="SUPFAM" id="SSF103473">
    <property type="entry name" value="MFS general substrate transporter"/>
    <property type="match status" value="1"/>
</dbReference>
<reference evidence="4 5" key="1">
    <citation type="submission" date="2025-04" db="UniProtKB">
        <authorList>
            <consortium name="RefSeq"/>
        </authorList>
    </citation>
    <scope>IDENTIFICATION</scope>
    <source>
        <tissue evidence="4 5">Whole insect</tissue>
    </source>
</reference>
<gene>
    <name evidence="4 5 6" type="primary">LOC114331357</name>
</gene>
<dbReference type="AlphaFoldDB" id="A0A6P7FUV1"/>
<keyword evidence="1" id="KW-0472">Membrane</keyword>
<evidence type="ECO:0000313" key="2">
    <source>
        <dbReference type="EnsemblMetazoa" id="XP_028136706.1"/>
    </source>
</evidence>
<dbReference type="PANTHER" id="PTHR11360">
    <property type="entry name" value="MONOCARBOXYLATE TRANSPORTER"/>
    <property type="match status" value="1"/>
</dbReference>
<sequence>MDSKNDKKIEEHVYPEGGYGWVIVFAIILLNVSLLTLIQCFGIIFGKDFELMGVTAAQTSFLLHLQSSLYCITGFFGSPLLKTYEFRTVAFIGTTIWCTGILLTSFGNSYTAFIFTISVLTGIGQGILMPSTYLATNSYFKERLTLAVSISTTGASIFSIVSPKLCDILVSNVGRKYTVLVLFGLSLLSYVGCFLMRPIQKKTVEHPEELTKLETSQLNYTNEDSNNVYKETTQPIKRNPVILKLINVFDLELLKKPSFIIAIISLGVSFAAELNMVLMMQFVLPELSKFSRSDVANITSVQFIFDILGRLAIPFACHTIHAPPKWVYAGALIAATGARTMLATYAQSYTAAYAACCIIGATKGLRAVYQSVIVPKLVPLEKFVAANGLQMFFTGAVSLAIGPIIGSVHDHFNSYVPALHASSILSCACVLLWILESIFSRKTENNE</sequence>
<feature type="transmembrane region" description="Helical" evidence="1">
    <location>
        <begin position="389"/>
        <end position="409"/>
    </location>
</feature>
<dbReference type="InterPro" id="IPR011701">
    <property type="entry name" value="MFS"/>
</dbReference>
<dbReference type="RefSeq" id="XP_028136708.1">
    <property type="nucleotide sequence ID" value="XM_028280907.1"/>
</dbReference>
<feature type="transmembrane region" description="Helical" evidence="1">
    <location>
        <begin position="415"/>
        <end position="435"/>
    </location>
</feature>
<dbReference type="Proteomes" id="UP001652700">
    <property type="component" value="Unplaced"/>
</dbReference>
<dbReference type="OrthoDB" id="410267at2759"/>
<dbReference type="Gene3D" id="1.20.1250.20">
    <property type="entry name" value="MFS general substrate transporter like domains"/>
    <property type="match status" value="2"/>
</dbReference>
<dbReference type="EnsemblMetazoa" id="XM_028280906.2">
    <property type="protein sequence ID" value="XP_028136707.1"/>
    <property type="gene ID" value="LOC114331357"/>
</dbReference>
<dbReference type="KEGG" id="dvv:114331357"/>
<feature type="transmembrane region" description="Helical" evidence="1">
    <location>
        <begin position="177"/>
        <end position="196"/>
    </location>
</feature>
<dbReference type="RefSeq" id="XP_028136706.1">
    <property type="nucleotide sequence ID" value="XM_028280905.1"/>
</dbReference>
<reference evidence="2" key="2">
    <citation type="submission" date="2025-05" db="UniProtKB">
        <authorList>
            <consortium name="EnsemblMetazoa"/>
        </authorList>
    </citation>
    <scope>IDENTIFICATION</scope>
</reference>
<feature type="transmembrane region" description="Helical" evidence="1">
    <location>
        <begin position="351"/>
        <end position="369"/>
    </location>
</feature>
<keyword evidence="1" id="KW-0812">Transmembrane</keyword>
<keyword evidence="3" id="KW-1185">Reference proteome</keyword>
<feature type="transmembrane region" description="Helical" evidence="1">
    <location>
        <begin position="112"/>
        <end position="134"/>
    </location>
</feature>
<evidence type="ECO:0000313" key="3">
    <source>
        <dbReference type="Proteomes" id="UP001652700"/>
    </source>
</evidence>
<dbReference type="GeneID" id="114331357"/>
<keyword evidence="1" id="KW-1133">Transmembrane helix</keyword>
<dbReference type="RefSeq" id="XP_028136707.1">
    <property type="nucleotide sequence ID" value="XM_028280906.1"/>
</dbReference>
<dbReference type="GO" id="GO:0008028">
    <property type="term" value="F:monocarboxylic acid transmembrane transporter activity"/>
    <property type="evidence" value="ECO:0007669"/>
    <property type="project" value="TreeGrafter"/>
</dbReference>
<name>A0A6P7FUV1_DIAVI</name>
<feature type="transmembrane region" description="Helical" evidence="1">
    <location>
        <begin position="259"/>
        <end position="283"/>
    </location>
</feature>
<feature type="transmembrane region" description="Helical" evidence="1">
    <location>
        <begin position="21"/>
        <end position="45"/>
    </location>
</feature>
<feature type="transmembrane region" description="Helical" evidence="1">
    <location>
        <begin position="88"/>
        <end position="106"/>
    </location>
</feature>
<dbReference type="Pfam" id="PF07690">
    <property type="entry name" value="MFS_1"/>
    <property type="match status" value="1"/>
</dbReference>
<dbReference type="InterPro" id="IPR050327">
    <property type="entry name" value="Proton-linked_MCT"/>
</dbReference>
<evidence type="ECO:0000313" key="5">
    <source>
        <dbReference type="RefSeq" id="XP_028136707.1"/>
    </source>
</evidence>